<keyword evidence="1" id="KW-0812">Transmembrane</keyword>
<keyword evidence="1" id="KW-1133">Transmembrane helix</keyword>
<dbReference type="EMBL" id="CP003731">
    <property type="protein sequence ID" value="AFO52022.1"/>
    <property type="molecule type" value="Genomic_DNA"/>
</dbReference>
<dbReference type="Proteomes" id="UP000006502">
    <property type="component" value="Chromosome"/>
</dbReference>
<keyword evidence="1" id="KW-0472">Membrane</keyword>
<evidence type="ECO:0000256" key="1">
    <source>
        <dbReference type="SAM" id="Phobius"/>
    </source>
</evidence>
<dbReference type="AlphaFoldDB" id="I7C6A1"/>
<reference evidence="2 3" key="1">
    <citation type="journal article" date="2012" name="J. Bacteriol.">
        <title>Genome Sequence of "Candidatus Mycoplasma haemolamae" Strain Purdue, a Red Blood Cell Pathogen of Alpacas (Vicugna pacos) and Llamas (Lama glama).</title>
        <authorList>
            <person name="Guimaraes A.M."/>
            <person name="Toth B."/>
            <person name="Santos A.P."/>
            <person name="do Nascimento N.C."/>
            <person name="Kritchevsky J.E."/>
            <person name="Messick J.B."/>
        </authorList>
    </citation>
    <scope>NUCLEOTIDE SEQUENCE [LARGE SCALE GENOMIC DNA]</scope>
    <source>
        <strain evidence="2 3">Purdue</strain>
    </source>
</reference>
<dbReference type="PATRIC" id="fig|1212765.3.peg.495"/>
<proteinExistence type="predicted"/>
<accession>I7C6A1</accession>
<gene>
    <name evidence="2" type="ordered locus">MHLP_02210</name>
</gene>
<dbReference type="HOGENOM" id="CLU_2410069_0_0_14"/>
<dbReference type="STRING" id="1212765.MHLP_02210"/>
<name>I7C6A1_MYCHA</name>
<dbReference type="KEGG" id="mhl:MHLP_02210"/>
<protein>
    <submittedName>
        <fullName evidence="2">Uncharacterized protein</fullName>
    </submittedName>
</protein>
<evidence type="ECO:0000313" key="2">
    <source>
        <dbReference type="EMBL" id="AFO52022.1"/>
    </source>
</evidence>
<keyword evidence="3" id="KW-1185">Reference proteome</keyword>
<feature type="transmembrane region" description="Helical" evidence="1">
    <location>
        <begin position="12"/>
        <end position="35"/>
    </location>
</feature>
<evidence type="ECO:0000313" key="3">
    <source>
        <dbReference type="Proteomes" id="UP000006502"/>
    </source>
</evidence>
<reference evidence="3" key="2">
    <citation type="submission" date="2012-07" db="EMBL/GenBank/DDBJ databases">
        <title>Complete genome sequence of 'Candidatus Mycoplasma haemolamae'.</title>
        <authorList>
            <person name="Guimaraes A.M.S."/>
            <person name="Toth B."/>
            <person name="Santos A.P."/>
            <person name="Nascimento N.C."/>
            <person name="Sojka J.E."/>
            <person name="Messick J.B."/>
        </authorList>
    </citation>
    <scope>NUCLEOTIDE SEQUENCE [LARGE SCALE GENOMIC DNA]</scope>
    <source>
        <strain evidence="3">Purdue</strain>
    </source>
</reference>
<sequence length="92" mass="10512">MPFYTSKFFKFSVSLLGVGAISGGIIWMMGTINIWHGEKQKELEGASRSSSNTVKMPKKKLVDLWESDEELTEEELSEYHSKKYKPTPKIPK</sequence>
<organism evidence="2 3">
    <name type="scientific">Mycoplasma haematolamae (strain Purdue)</name>
    <dbReference type="NCBI Taxonomy" id="1212765"/>
    <lineage>
        <taxon>Bacteria</taxon>
        <taxon>Bacillati</taxon>
        <taxon>Mycoplasmatota</taxon>
        <taxon>Mollicutes</taxon>
        <taxon>Mycoplasmataceae</taxon>
        <taxon>Mycoplasma</taxon>
    </lineage>
</organism>